<reference evidence="5" key="1">
    <citation type="journal article" date="2012" name="Nat. Biotechnol.">
        <title>Reference genome sequence of the model plant Setaria.</title>
        <authorList>
            <person name="Bennetzen J.L."/>
            <person name="Schmutz J."/>
            <person name="Wang H."/>
            <person name="Percifield R."/>
            <person name="Hawkins J."/>
            <person name="Pontaroli A.C."/>
            <person name="Estep M."/>
            <person name="Feng L."/>
            <person name="Vaughn J.N."/>
            <person name="Grimwood J."/>
            <person name="Jenkins J."/>
            <person name="Barry K."/>
            <person name="Lindquist E."/>
            <person name="Hellsten U."/>
            <person name="Deshpande S."/>
            <person name="Wang X."/>
            <person name="Wu X."/>
            <person name="Mitros T."/>
            <person name="Triplett J."/>
            <person name="Yang X."/>
            <person name="Ye C.Y."/>
            <person name="Mauro-Herrera M."/>
            <person name="Wang L."/>
            <person name="Li P."/>
            <person name="Sharma M."/>
            <person name="Sharma R."/>
            <person name="Ronald P.C."/>
            <person name="Panaud O."/>
            <person name="Kellogg E.A."/>
            <person name="Brutnell T.P."/>
            <person name="Doust A.N."/>
            <person name="Tuskan G.A."/>
            <person name="Rokhsar D."/>
            <person name="Devos K.M."/>
        </authorList>
    </citation>
    <scope>NUCLEOTIDE SEQUENCE [LARGE SCALE GENOMIC DNA]</scope>
    <source>
        <strain evidence="5">cv. Yugu1</strain>
    </source>
</reference>
<keyword evidence="3" id="KW-0809">Transit peptide</keyword>
<dbReference type="Gene3D" id="1.25.70.10">
    <property type="entry name" value="Transcription termination factor 3, mitochondrial"/>
    <property type="match status" value="1"/>
</dbReference>
<dbReference type="EnsemblPlants" id="KQL10014">
    <property type="protein sequence ID" value="KQL10014"/>
    <property type="gene ID" value="SETIT_008304mg"/>
</dbReference>
<dbReference type="eggNOG" id="KOG1267">
    <property type="taxonomic scope" value="Eukaryota"/>
</dbReference>
<organism evidence="4 5">
    <name type="scientific">Setaria italica</name>
    <name type="common">Foxtail millet</name>
    <name type="synonym">Panicum italicum</name>
    <dbReference type="NCBI Taxonomy" id="4555"/>
    <lineage>
        <taxon>Eukaryota</taxon>
        <taxon>Viridiplantae</taxon>
        <taxon>Streptophyta</taxon>
        <taxon>Embryophyta</taxon>
        <taxon>Tracheophyta</taxon>
        <taxon>Spermatophyta</taxon>
        <taxon>Magnoliopsida</taxon>
        <taxon>Liliopsida</taxon>
        <taxon>Poales</taxon>
        <taxon>Poaceae</taxon>
        <taxon>PACMAD clade</taxon>
        <taxon>Panicoideae</taxon>
        <taxon>Panicodae</taxon>
        <taxon>Paniceae</taxon>
        <taxon>Cenchrinae</taxon>
        <taxon>Setaria</taxon>
    </lineage>
</organism>
<dbReference type="EMBL" id="AGNK02002302">
    <property type="status" value="NOT_ANNOTATED_CDS"/>
    <property type="molecule type" value="Genomic_DNA"/>
</dbReference>
<evidence type="ECO:0000256" key="1">
    <source>
        <dbReference type="ARBA" id="ARBA00007692"/>
    </source>
</evidence>
<dbReference type="GO" id="GO:0003676">
    <property type="term" value="F:nucleic acid binding"/>
    <property type="evidence" value="ECO:0007669"/>
    <property type="project" value="InterPro"/>
</dbReference>
<dbReference type="GO" id="GO:0006353">
    <property type="term" value="P:DNA-templated transcription termination"/>
    <property type="evidence" value="ECO:0007669"/>
    <property type="project" value="UniProtKB-KW"/>
</dbReference>
<dbReference type="AlphaFoldDB" id="K3Y283"/>
<dbReference type="Pfam" id="PF02536">
    <property type="entry name" value="mTERF"/>
    <property type="match status" value="1"/>
</dbReference>
<evidence type="ECO:0000256" key="2">
    <source>
        <dbReference type="ARBA" id="ARBA00022472"/>
    </source>
</evidence>
<dbReference type="PANTHER" id="PTHR13068">
    <property type="entry name" value="CGI-12 PROTEIN-RELATED"/>
    <property type="match status" value="1"/>
</dbReference>
<keyword evidence="2" id="KW-0804">Transcription</keyword>
<dbReference type="Gramene" id="KQL10014">
    <property type="protein sequence ID" value="KQL10014"/>
    <property type="gene ID" value="SETIT_008304mg"/>
</dbReference>
<name>K3Y283_SETIT</name>
<accession>K3Y283</accession>
<dbReference type="OMA" id="HRPCMLT"/>
<evidence type="ECO:0000313" key="5">
    <source>
        <dbReference type="Proteomes" id="UP000004995"/>
    </source>
</evidence>
<proteinExistence type="inferred from homology"/>
<reference evidence="4" key="2">
    <citation type="submission" date="2018-08" db="UniProtKB">
        <authorList>
            <consortium name="EnsemblPlants"/>
        </authorList>
    </citation>
    <scope>IDENTIFICATION</scope>
    <source>
        <strain evidence="4">Yugu1</strain>
    </source>
</reference>
<keyword evidence="5" id="KW-1185">Reference proteome</keyword>
<comment type="similarity">
    <text evidence="1">Belongs to the mTERF family.</text>
</comment>
<evidence type="ECO:0000256" key="3">
    <source>
        <dbReference type="ARBA" id="ARBA00022946"/>
    </source>
</evidence>
<dbReference type="InParanoid" id="K3Y283"/>
<dbReference type="InterPro" id="IPR003690">
    <property type="entry name" value="MTERF"/>
</dbReference>
<sequence>MFKYAVSLVADNSKEKVAAKLEFFKRTLGCSESELSIAISKMPRILGISDENLTCKIEFLVNEVGMEPQYILERPVLLGYSLENNRTYFTLANMVDAFILKFIDCHQDSVPGLAAYYAKACAGDVPPEVQLLS</sequence>
<dbReference type="STRING" id="4555.K3Y283"/>
<dbReference type="Proteomes" id="UP000004995">
    <property type="component" value="Unassembled WGS sequence"/>
</dbReference>
<keyword evidence="2" id="KW-0806">Transcription termination</keyword>
<dbReference type="InterPro" id="IPR038538">
    <property type="entry name" value="MTERF_sf"/>
</dbReference>
<dbReference type="HOGENOM" id="CLU_034145_4_2_1"/>
<dbReference type="FunCoup" id="K3Y283">
    <property type="interactions" value="408"/>
</dbReference>
<protein>
    <submittedName>
        <fullName evidence="4">Uncharacterized protein</fullName>
    </submittedName>
</protein>
<evidence type="ECO:0000313" key="4">
    <source>
        <dbReference type="EnsemblPlants" id="KQL10014"/>
    </source>
</evidence>
<keyword evidence="2" id="KW-0805">Transcription regulation</keyword>
<dbReference type="PANTHER" id="PTHR13068:SF102">
    <property type="entry name" value="OS11G0246100 PROTEIN"/>
    <property type="match status" value="1"/>
</dbReference>